<comment type="caution">
    <text evidence="4">The sequence shown here is derived from an EMBL/GenBank/DDBJ whole genome shotgun (WGS) entry which is preliminary data.</text>
</comment>
<evidence type="ECO:0000256" key="2">
    <source>
        <dbReference type="ARBA" id="ARBA00023163"/>
    </source>
</evidence>
<dbReference type="InterPro" id="IPR029016">
    <property type="entry name" value="GAF-like_dom_sf"/>
</dbReference>
<dbReference type="InterPro" id="IPR005561">
    <property type="entry name" value="ANTAR"/>
</dbReference>
<dbReference type="EMBL" id="QLNP01000047">
    <property type="protein sequence ID" value="RAM38636.1"/>
    <property type="molecule type" value="Genomic_DNA"/>
</dbReference>
<keyword evidence="1" id="KW-0805">Transcription regulation</keyword>
<proteinExistence type="predicted"/>
<name>A0A328HJ49_ARTGO</name>
<dbReference type="GO" id="GO:0003723">
    <property type="term" value="F:RNA binding"/>
    <property type="evidence" value="ECO:0007669"/>
    <property type="project" value="InterPro"/>
</dbReference>
<sequence length="237" mass="25095">MQANLPLADELAALTARIADLLLTHETVDEAVSALAQALKEAIPGALGAGVSLMDTRGRRTSTASTDPTIVQADQLQYDLRQGPCLTAWAQQATVTVRDTRTDHRWPAWSRAIADLPLRSVISTPLSTPDGAIGALKVYSPVPDGLDSRAVRLLELLARPAALMLANTQARDAAQHLSDGLIGALGARDAVGTASGIVMERLHVSRDQAVATLISASRRRNEPLHQLARDIIAGGEL</sequence>
<dbReference type="RefSeq" id="WP_111902675.1">
    <property type="nucleotide sequence ID" value="NZ_QLNP01000047.1"/>
</dbReference>
<dbReference type="PROSITE" id="PS50921">
    <property type="entry name" value="ANTAR"/>
    <property type="match status" value="1"/>
</dbReference>
<keyword evidence="2" id="KW-0804">Transcription</keyword>
<dbReference type="AlphaFoldDB" id="A0A328HJ49"/>
<dbReference type="Gene3D" id="3.30.450.40">
    <property type="match status" value="1"/>
</dbReference>
<evidence type="ECO:0000259" key="3">
    <source>
        <dbReference type="PROSITE" id="PS50921"/>
    </source>
</evidence>
<organism evidence="4 5">
    <name type="scientific">Arthrobacter globiformis</name>
    <dbReference type="NCBI Taxonomy" id="1665"/>
    <lineage>
        <taxon>Bacteria</taxon>
        <taxon>Bacillati</taxon>
        <taxon>Actinomycetota</taxon>
        <taxon>Actinomycetes</taxon>
        <taxon>Micrococcales</taxon>
        <taxon>Micrococcaceae</taxon>
        <taxon>Arthrobacter</taxon>
    </lineage>
</organism>
<dbReference type="Pfam" id="PF13185">
    <property type="entry name" value="GAF_2"/>
    <property type="match status" value="1"/>
</dbReference>
<protein>
    <submittedName>
        <fullName evidence="4">Histidine kinase</fullName>
    </submittedName>
</protein>
<gene>
    <name evidence="4" type="ORF">DBZ45_04070</name>
</gene>
<dbReference type="SUPFAM" id="SSF55781">
    <property type="entry name" value="GAF domain-like"/>
    <property type="match status" value="1"/>
</dbReference>
<evidence type="ECO:0000313" key="4">
    <source>
        <dbReference type="EMBL" id="RAM38636.1"/>
    </source>
</evidence>
<dbReference type="SMART" id="SM00065">
    <property type="entry name" value="GAF"/>
    <property type="match status" value="1"/>
</dbReference>
<dbReference type="SMART" id="SM01012">
    <property type="entry name" value="ANTAR"/>
    <property type="match status" value="1"/>
</dbReference>
<dbReference type="InterPro" id="IPR036388">
    <property type="entry name" value="WH-like_DNA-bd_sf"/>
</dbReference>
<dbReference type="InterPro" id="IPR012074">
    <property type="entry name" value="GAF_ANTAR"/>
</dbReference>
<keyword evidence="4" id="KW-0418">Kinase</keyword>
<dbReference type="Gene3D" id="1.10.10.10">
    <property type="entry name" value="Winged helix-like DNA-binding domain superfamily/Winged helix DNA-binding domain"/>
    <property type="match status" value="1"/>
</dbReference>
<dbReference type="Proteomes" id="UP000249166">
    <property type="component" value="Unassembled WGS sequence"/>
</dbReference>
<accession>A0A328HJ49</accession>
<dbReference type="Pfam" id="PF03861">
    <property type="entry name" value="ANTAR"/>
    <property type="match status" value="1"/>
</dbReference>
<dbReference type="OrthoDB" id="3688893at2"/>
<evidence type="ECO:0000313" key="5">
    <source>
        <dbReference type="Proteomes" id="UP000249166"/>
    </source>
</evidence>
<keyword evidence="4" id="KW-0808">Transferase</keyword>
<dbReference type="GO" id="GO:0016301">
    <property type="term" value="F:kinase activity"/>
    <property type="evidence" value="ECO:0007669"/>
    <property type="project" value="UniProtKB-KW"/>
</dbReference>
<evidence type="ECO:0000256" key="1">
    <source>
        <dbReference type="ARBA" id="ARBA00023015"/>
    </source>
</evidence>
<dbReference type="InterPro" id="IPR003018">
    <property type="entry name" value="GAF"/>
</dbReference>
<feature type="domain" description="ANTAR" evidence="3">
    <location>
        <begin position="171"/>
        <end position="232"/>
    </location>
</feature>
<reference evidence="4 5" key="1">
    <citation type="submission" date="2018-04" db="EMBL/GenBank/DDBJ databases">
        <title>Bacteria isolated from cave deposits of Manipur.</title>
        <authorList>
            <person name="Sahoo D."/>
            <person name="Sarangthem I."/>
            <person name="Nandeibam J."/>
        </authorList>
    </citation>
    <scope>NUCLEOTIDE SEQUENCE [LARGE SCALE GENOMIC DNA]</scope>
    <source>
        <strain evidence="5">mrc11</strain>
    </source>
</reference>
<dbReference type="PIRSF" id="PIRSF036625">
    <property type="entry name" value="GAF_ANTAR"/>
    <property type="match status" value="1"/>
</dbReference>